<protein>
    <recommendedName>
        <fullName evidence="13">Transcriptional adapter</fullName>
    </recommendedName>
</protein>
<dbReference type="InterPro" id="IPR041983">
    <property type="entry name" value="ADA2-like_ZZ"/>
</dbReference>
<dbReference type="InterPro" id="IPR000433">
    <property type="entry name" value="Znf_ZZ"/>
</dbReference>
<feature type="domain" description="Myb-like" evidence="7">
    <location>
        <begin position="109"/>
        <end position="152"/>
    </location>
</feature>
<dbReference type="SMART" id="SM00291">
    <property type="entry name" value="ZnF_ZZ"/>
    <property type="match status" value="1"/>
</dbReference>
<dbReference type="InterPro" id="IPR007526">
    <property type="entry name" value="SWIRM"/>
</dbReference>
<organism evidence="11 12">
    <name type="scientific">Galdieria yellowstonensis</name>
    <dbReference type="NCBI Taxonomy" id="3028027"/>
    <lineage>
        <taxon>Eukaryota</taxon>
        <taxon>Rhodophyta</taxon>
        <taxon>Bangiophyceae</taxon>
        <taxon>Galdieriales</taxon>
        <taxon>Galdieriaceae</taxon>
        <taxon>Galdieria</taxon>
    </lineage>
</organism>
<dbReference type="FunFam" id="1.10.10.10:FF:000087">
    <property type="entry name" value="Transcriptional adapter 2"/>
    <property type="match status" value="1"/>
</dbReference>
<evidence type="ECO:0000256" key="1">
    <source>
        <dbReference type="ARBA" id="ARBA00022723"/>
    </source>
</evidence>
<keyword evidence="1" id="KW-0479">Metal-binding</keyword>
<dbReference type="GO" id="GO:0003682">
    <property type="term" value="F:chromatin binding"/>
    <property type="evidence" value="ECO:0007669"/>
    <property type="project" value="TreeGrafter"/>
</dbReference>
<feature type="region of interest" description="Disordered" evidence="6">
    <location>
        <begin position="1"/>
        <end position="36"/>
    </location>
</feature>
<dbReference type="Gene3D" id="1.10.10.60">
    <property type="entry name" value="Homeodomain-like"/>
    <property type="match status" value="1"/>
</dbReference>
<dbReference type="GO" id="GO:0003713">
    <property type="term" value="F:transcription coactivator activity"/>
    <property type="evidence" value="ECO:0007669"/>
    <property type="project" value="TreeGrafter"/>
</dbReference>
<sequence length="452" mass="52469">MDSSKKSTSQKLSGNGAKDTRGGTQEGHRNKRARTKSSLRPLNQGSVVYYCNYCKKDVSRILHIRCAECQDFDLCVDCFWNGLTLWPHREDSPYRVIAPIYSPLYCEDWSALEEEFLLDGLERFGLDNWTEVAQHIQTRHPLETRAHYVRTYFGSEHSPLPDLNVILPRDNTDYSSYVLDPDPKSLRVMHHFTEDDNAGWMPKRGDFVYEWSNEAEEILADLEISPHENNNEREIKLRLLEIYNAKLDEREMRKDFLLKRDLLDTKKREALLNSLSSYERELYEKLCVFARFMPQEDFLELIRSSSEERELRSQIADLLPVRTAGAKSLEEYNEMEPRDLPHLKYTENGNFGEDISRPEEMDGAELLSTSELTLCKNLKMCPQQLLILKEHLIRESAKAGFLRRKDVKDLIKYDAVKVLRVYDYLIACGWIVPEPPSDNNKQAASVGNGNSK</sequence>
<keyword evidence="12" id="KW-1185">Reference proteome</keyword>
<evidence type="ECO:0000256" key="6">
    <source>
        <dbReference type="SAM" id="MobiDB-lite"/>
    </source>
</evidence>
<evidence type="ECO:0000259" key="10">
    <source>
        <dbReference type="PROSITE" id="PS51293"/>
    </source>
</evidence>
<dbReference type="Pfam" id="PF22941">
    <property type="entry name" value="TADA2A-like_3rd"/>
    <property type="match status" value="1"/>
</dbReference>
<reference evidence="11 12" key="1">
    <citation type="submission" date="2022-07" db="EMBL/GenBank/DDBJ databases">
        <title>Genome-wide signatures of adaptation to extreme environments.</title>
        <authorList>
            <person name="Cho C.H."/>
            <person name="Yoon H.S."/>
        </authorList>
    </citation>
    <scope>NUCLEOTIDE SEQUENCE [LARGE SCALE GENOMIC DNA]</scope>
    <source>
        <strain evidence="11 12">108.79 E11</strain>
    </source>
</reference>
<dbReference type="GO" id="GO:0005634">
    <property type="term" value="C:nucleus"/>
    <property type="evidence" value="ECO:0007669"/>
    <property type="project" value="TreeGrafter"/>
</dbReference>
<dbReference type="PROSITE" id="PS51293">
    <property type="entry name" value="SANT"/>
    <property type="match status" value="1"/>
</dbReference>
<dbReference type="PROSITE" id="PS50135">
    <property type="entry name" value="ZF_ZZ_2"/>
    <property type="match status" value="1"/>
</dbReference>
<dbReference type="GO" id="GO:0006357">
    <property type="term" value="P:regulation of transcription by RNA polymerase II"/>
    <property type="evidence" value="ECO:0007669"/>
    <property type="project" value="TreeGrafter"/>
</dbReference>
<gene>
    <name evidence="11" type="ORF">GAYE_SCF26G4551</name>
</gene>
<keyword evidence="3" id="KW-0862">Zinc</keyword>
<dbReference type="InterPro" id="IPR036388">
    <property type="entry name" value="WH-like_DNA-bd_sf"/>
</dbReference>
<proteinExistence type="predicted"/>
<dbReference type="GO" id="GO:0008270">
    <property type="term" value="F:zinc ion binding"/>
    <property type="evidence" value="ECO:0007669"/>
    <property type="project" value="UniProtKB-KW"/>
</dbReference>
<evidence type="ECO:0000313" key="11">
    <source>
        <dbReference type="EMBL" id="KAK4526635.1"/>
    </source>
</evidence>
<evidence type="ECO:0000259" key="7">
    <source>
        <dbReference type="PROSITE" id="PS50090"/>
    </source>
</evidence>
<keyword evidence="2 5" id="KW-0863">Zinc-finger</keyword>
<evidence type="ECO:0000256" key="2">
    <source>
        <dbReference type="ARBA" id="ARBA00022771"/>
    </source>
</evidence>
<dbReference type="SUPFAM" id="SSF57850">
    <property type="entry name" value="RING/U-box"/>
    <property type="match status" value="1"/>
</dbReference>
<dbReference type="Gene3D" id="1.10.10.10">
    <property type="entry name" value="Winged helix-like DNA-binding domain superfamily/Winged helix DNA-binding domain"/>
    <property type="match status" value="1"/>
</dbReference>
<evidence type="ECO:0000256" key="4">
    <source>
        <dbReference type="ARBA" id="ARBA00023242"/>
    </source>
</evidence>
<dbReference type="Pfam" id="PF25299">
    <property type="entry name" value="ZZ_ADA2"/>
    <property type="match status" value="1"/>
</dbReference>
<dbReference type="GO" id="GO:0006338">
    <property type="term" value="P:chromatin remodeling"/>
    <property type="evidence" value="ECO:0007669"/>
    <property type="project" value="TreeGrafter"/>
</dbReference>
<dbReference type="Proteomes" id="UP001300502">
    <property type="component" value="Unassembled WGS sequence"/>
</dbReference>
<dbReference type="Pfam" id="PF00249">
    <property type="entry name" value="Myb_DNA-binding"/>
    <property type="match status" value="1"/>
</dbReference>
<keyword evidence="4" id="KW-0539">Nucleus</keyword>
<evidence type="ECO:0000313" key="12">
    <source>
        <dbReference type="Proteomes" id="UP001300502"/>
    </source>
</evidence>
<dbReference type="PROSITE" id="PS01357">
    <property type="entry name" value="ZF_ZZ_1"/>
    <property type="match status" value="1"/>
</dbReference>
<feature type="domain" description="ZZ-type" evidence="8">
    <location>
        <begin position="46"/>
        <end position="102"/>
    </location>
</feature>
<dbReference type="PROSITE" id="PS50090">
    <property type="entry name" value="MYB_LIKE"/>
    <property type="match status" value="1"/>
</dbReference>
<dbReference type="InterPro" id="IPR001005">
    <property type="entry name" value="SANT/Myb"/>
</dbReference>
<evidence type="ECO:0008006" key="13">
    <source>
        <dbReference type="Google" id="ProtNLM"/>
    </source>
</evidence>
<dbReference type="InterPro" id="IPR017884">
    <property type="entry name" value="SANT_dom"/>
</dbReference>
<dbReference type="PROSITE" id="PS50934">
    <property type="entry name" value="SWIRM"/>
    <property type="match status" value="1"/>
</dbReference>
<dbReference type="CDD" id="cd02335">
    <property type="entry name" value="ZZ_ADA2"/>
    <property type="match status" value="1"/>
</dbReference>
<dbReference type="EMBL" id="JANCYU010000042">
    <property type="protein sequence ID" value="KAK4526635.1"/>
    <property type="molecule type" value="Genomic_DNA"/>
</dbReference>
<dbReference type="InterPro" id="IPR055141">
    <property type="entry name" value="TADA2A_B-like_dom"/>
</dbReference>
<dbReference type="Gene3D" id="3.30.60.90">
    <property type="match status" value="1"/>
</dbReference>
<feature type="domain" description="SANT" evidence="10">
    <location>
        <begin position="104"/>
        <end position="156"/>
    </location>
</feature>
<evidence type="ECO:0000256" key="3">
    <source>
        <dbReference type="ARBA" id="ARBA00022833"/>
    </source>
</evidence>
<dbReference type="InterPro" id="IPR009057">
    <property type="entry name" value="Homeodomain-like_sf"/>
</dbReference>
<dbReference type="AlphaFoldDB" id="A0AAV9IGQ8"/>
<evidence type="ECO:0000259" key="9">
    <source>
        <dbReference type="PROSITE" id="PS50934"/>
    </source>
</evidence>
<feature type="compositionally biased region" description="Polar residues" evidence="6">
    <location>
        <begin position="1"/>
        <end position="13"/>
    </location>
</feature>
<dbReference type="SMART" id="SM00717">
    <property type="entry name" value="SANT"/>
    <property type="match status" value="1"/>
</dbReference>
<dbReference type="InterPro" id="IPR043145">
    <property type="entry name" value="Znf_ZZ_sf"/>
</dbReference>
<dbReference type="SUPFAM" id="SSF46689">
    <property type="entry name" value="Homeodomain-like"/>
    <property type="match status" value="2"/>
</dbReference>
<accession>A0AAV9IGQ8</accession>
<comment type="caution">
    <text evidence="11">The sequence shown here is derived from an EMBL/GenBank/DDBJ whole genome shotgun (WGS) entry which is preliminary data.</text>
</comment>
<dbReference type="CDD" id="cd00167">
    <property type="entry name" value="SANT"/>
    <property type="match status" value="1"/>
</dbReference>
<name>A0AAV9IGQ8_9RHOD</name>
<feature type="domain" description="SWIRM" evidence="9">
    <location>
        <begin position="347"/>
        <end position="442"/>
    </location>
</feature>
<dbReference type="PANTHER" id="PTHR12374">
    <property type="entry name" value="TRANSCRIPTIONAL ADAPTOR 2 ADA2 -RELATED"/>
    <property type="match status" value="1"/>
</dbReference>
<evidence type="ECO:0000256" key="5">
    <source>
        <dbReference type="PROSITE-ProRule" id="PRU00228"/>
    </source>
</evidence>
<dbReference type="PANTHER" id="PTHR12374:SF20">
    <property type="entry name" value="TRANSCRIPTIONAL ADAPTER 2-ALPHA"/>
    <property type="match status" value="1"/>
</dbReference>
<evidence type="ECO:0000259" key="8">
    <source>
        <dbReference type="PROSITE" id="PS50135"/>
    </source>
</evidence>